<evidence type="ECO:0000256" key="3">
    <source>
        <dbReference type="ARBA" id="ARBA00022490"/>
    </source>
</evidence>
<gene>
    <name evidence="9" type="ORF">MMEN_LOCUS9763</name>
</gene>
<dbReference type="OrthoDB" id="294378at2759"/>
<dbReference type="SUPFAM" id="SSF82185">
    <property type="entry name" value="Histone H3 K4-specific methyltransferase SET7/9 N-terminal domain"/>
    <property type="match status" value="4"/>
</dbReference>
<dbReference type="GO" id="GO:0005930">
    <property type="term" value="C:axoneme"/>
    <property type="evidence" value="ECO:0007669"/>
    <property type="project" value="UniProtKB-SubCell"/>
</dbReference>
<evidence type="ECO:0000256" key="5">
    <source>
        <dbReference type="ARBA" id="ARBA00022846"/>
    </source>
</evidence>
<keyword evidence="6" id="KW-0969">Cilium</keyword>
<evidence type="ECO:0000256" key="8">
    <source>
        <dbReference type="ARBA" id="ARBA00023273"/>
    </source>
</evidence>
<proteinExistence type="predicted"/>
<dbReference type="InterPro" id="IPR003409">
    <property type="entry name" value="MORN"/>
</dbReference>
<dbReference type="Gene3D" id="2.20.110.10">
    <property type="entry name" value="Histone H3 K4-specific methyltransferase SET7/9 N-terminal domain"/>
    <property type="match status" value="5"/>
</dbReference>
<dbReference type="AlphaFoldDB" id="A0A8S4B1A4"/>
<evidence type="ECO:0000256" key="4">
    <source>
        <dbReference type="ARBA" id="ARBA00022737"/>
    </source>
</evidence>
<reference evidence="9" key="1">
    <citation type="submission" date="2021-05" db="EMBL/GenBank/DDBJ databases">
        <authorList>
            <person name="Tigano A."/>
        </authorList>
    </citation>
    <scope>NUCLEOTIDE SEQUENCE</scope>
</reference>
<evidence type="ECO:0000313" key="10">
    <source>
        <dbReference type="Proteomes" id="UP000677803"/>
    </source>
</evidence>
<keyword evidence="4" id="KW-0677">Repeat</keyword>
<dbReference type="Pfam" id="PF02493">
    <property type="entry name" value="MORN"/>
    <property type="match status" value="9"/>
</dbReference>
<keyword evidence="3" id="KW-0963">Cytoplasm</keyword>
<protein>
    <submittedName>
        <fullName evidence="9">(Atlantic silverside) hypothetical protein</fullName>
    </submittedName>
</protein>
<dbReference type="PANTHER" id="PTHR46613">
    <property type="entry name" value="RADIAL SPOKE HEAD 10 HOMOLOG B-RELATED"/>
    <property type="match status" value="1"/>
</dbReference>
<organism evidence="9 10">
    <name type="scientific">Menidia menidia</name>
    <name type="common">Atlantic silverside</name>
    <dbReference type="NCBI Taxonomy" id="238744"/>
    <lineage>
        <taxon>Eukaryota</taxon>
        <taxon>Metazoa</taxon>
        <taxon>Chordata</taxon>
        <taxon>Craniata</taxon>
        <taxon>Vertebrata</taxon>
        <taxon>Euteleostomi</taxon>
        <taxon>Actinopterygii</taxon>
        <taxon>Neopterygii</taxon>
        <taxon>Teleostei</taxon>
        <taxon>Neoteleostei</taxon>
        <taxon>Acanthomorphata</taxon>
        <taxon>Ovalentaria</taxon>
        <taxon>Atherinomorphae</taxon>
        <taxon>Atheriniformes</taxon>
        <taxon>Atherinopsidae</taxon>
        <taxon>Menidiinae</taxon>
        <taxon>Menidia</taxon>
    </lineage>
</organism>
<dbReference type="SMART" id="SM00698">
    <property type="entry name" value="MORN"/>
    <property type="match status" value="10"/>
</dbReference>
<evidence type="ECO:0000313" key="9">
    <source>
        <dbReference type="EMBL" id="CAG5909402.1"/>
    </source>
</evidence>
<keyword evidence="5" id="KW-0282">Flagellum</keyword>
<evidence type="ECO:0000256" key="7">
    <source>
        <dbReference type="ARBA" id="ARBA00023212"/>
    </source>
</evidence>
<keyword evidence="8" id="KW-0966">Cell projection</keyword>
<keyword evidence="7" id="KW-0206">Cytoskeleton</keyword>
<dbReference type="EMBL" id="CAJRST010010001">
    <property type="protein sequence ID" value="CAG5909402.1"/>
    <property type="molecule type" value="Genomic_DNA"/>
</dbReference>
<dbReference type="Proteomes" id="UP000677803">
    <property type="component" value="Unassembled WGS sequence"/>
</dbReference>
<dbReference type="GO" id="GO:0031514">
    <property type="term" value="C:motile cilium"/>
    <property type="evidence" value="ECO:0007669"/>
    <property type="project" value="UniProtKB-SubCell"/>
</dbReference>
<evidence type="ECO:0000256" key="1">
    <source>
        <dbReference type="ARBA" id="ARBA00004230"/>
    </source>
</evidence>
<name>A0A8S4B1A4_9TELE</name>
<accession>A0A8S4B1A4</accession>
<comment type="caution">
    <text evidence="9">The sequence shown here is derived from an EMBL/GenBank/DDBJ whole genome shotgun (WGS) entry which is preliminary data.</text>
</comment>
<sequence length="668" mass="75611">MDACSELCLCVRYEGETNEGHFHGDGVAFFEGGHHYKGTFSKGLMEGFGVFTMANGLKYEVRGDMTKKKALPHNDQCPERETCPHMVESECLLVINGSNRQGEFVGNTSMGRGTYTWPHGSTYVGEVHNGIRHGMGTYKCAKTSLSYTGQWHRGRWHGQGNAYYNMDGTSWYKGDWVMSSREGRGVRRYPSGNIYSGEWKNNVRHGEGTMRWLKMRQQYVGGWQDGVQHGRGTLVWMLLRADGSQYSQSNRYEGDFFHGQRHGKGTFFYAGGAIYKGEWRNNKKHGQGKFTFKDGRVFEGEFVEDQMMDGSRAPSPLGGFPLSGSDSTILGPDMALSIGCLLERIPENRRNVERKQVSSLPSKVEKMSAAGPNALALANGSQVESVVLQNHTELRSIYSFYSRLGRPHSPDNTFRLARLSFWRLLKDCNVHRLGLTLTQMDRFIGEEADAAEVCSPFTPLLLRQLLSSLVIVAYHIYSKDMAFENNLLAACLSKLITDSILPNAKTVKDFLFKHPDFSVEAMKYTTRCWEVYETFCKASAACRDKTMTCRHLLWMFKDLHLLDHMLTTARLLEIITAESGDHSNLSSHLELELTFLEFFEVLVGCSEVKHQQVSDVTEQDRPLLDIPAKKDLSEVEVNDKMALCTKYVLYTNANQLLQLENLSNKMHF</sequence>
<comment type="subcellular location">
    <subcellularLocation>
        <location evidence="1">Cell projection</location>
        <location evidence="1">Cilium</location>
        <location evidence="1">Flagellum</location>
    </subcellularLocation>
    <subcellularLocation>
        <location evidence="2">Cytoplasm</location>
        <location evidence="2">Cytoskeleton</location>
        <location evidence="2">Cilium axoneme</location>
    </subcellularLocation>
</comment>
<keyword evidence="10" id="KW-1185">Reference proteome</keyword>
<evidence type="ECO:0000256" key="6">
    <source>
        <dbReference type="ARBA" id="ARBA00023069"/>
    </source>
</evidence>
<dbReference type="PANTHER" id="PTHR46613:SF1">
    <property type="entry name" value="RADIAL SPOKE HEAD 10 HOMOLOG B-RELATED"/>
    <property type="match status" value="1"/>
</dbReference>
<evidence type="ECO:0000256" key="2">
    <source>
        <dbReference type="ARBA" id="ARBA00004430"/>
    </source>
</evidence>